<proteinExistence type="predicted"/>
<dbReference type="AlphaFoldDB" id="A0A0F9DMZ6"/>
<gene>
    <name evidence="1" type="ORF">LCGC14_2178570</name>
</gene>
<comment type="caution">
    <text evidence="1">The sequence shown here is derived from an EMBL/GenBank/DDBJ whole genome shotgun (WGS) entry which is preliminary data.</text>
</comment>
<protein>
    <submittedName>
        <fullName evidence="1">Uncharacterized protein</fullName>
    </submittedName>
</protein>
<dbReference type="EMBL" id="LAZR01028282">
    <property type="protein sequence ID" value="KKL63094.1"/>
    <property type="molecule type" value="Genomic_DNA"/>
</dbReference>
<organism evidence="1">
    <name type="scientific">marine sediment metagenome</name>
    <dbReference type="NCBI Taxonomy" id="412755"/>
    <lineage>
        <taxon>unclassified sequences</taxon>
        <taxon>metagenomes</taxon>
        <taxon>ecological metagenomes</taxon>
    </lineage>
</organism>
<evidence type="ECO:0000313" key="1">
    <source>
        <dbReference type="EMBL" id="KKL63094.1"/>
    </source>
</evidence>
<reference evidence="1" key="1">
    <citation type="journal article" date="2015" name="Nature">
        <title>Complex archaea that bridge the gap between prokaryotes and eukaryotes.</title>
        <authorList>
            <person name="Spang A."/>
            <person name="Saw J.H."/>
            <person name="Jorgensen S.L."/>
            <person name="Zaremba-Niedzwiedzka K."/>
            <person name="Martijn J."/>
            <person name="Lind A.E."/>
            <person name="van Eijk R."/>
            <person name="Schleper C."/>
            <person name="Guy L."/>
            <person name="Ettema T.J."/>
        </authorList>
    </citation>
    <scope>NUCLEOTIDE SEQUENCE</scope>
</reference>
<accession>A0A0F9DMZ6</accession>
<name>A0A0F9DMZ6_9ZZZZ</name>
<sequence>MTVPNKIPDIERPYRVSHTNGDIIKGLMTIEAAEADAKERNQRALDIGFRARYIASAKP</sequence>